<dbReference type="OrthoDB" id="4774177at2759"/>
<gene>
    <name evidence="1" type="ORF">B0A54_06533</name>
</gene>
<protein>
    <submittedName>
        <fullName evidence="1">Uncharacterized protein</fullName>
    </submittedName>
</protein>
<evidence type="ECO:0000313" key="1">
    <source>
        <dbReference type="EMBL" id="TKA41645.1"/>
    </source>
</evidence>
<proteinExistence type="predicted"/>
<reference evidence="1 2" key="1">
    <citation type="submission" date="2017-03" db="EMBL/GenBank/DDBJ databases">
        <title>Genomes of endolithic fungi from Antarctica.</title>
        <authorList>
            <person name="Coleine C."/>
            <person name="Masonjones S."/>
            <person name="Stajich J.E."/>
        </authorList>
    </citation>
    <scope>NUCLEOTIDE SEQUENCE [LARGE SCALE GENOMIC DNA]</scope>
    <source>
        <strain evidence="1 2">CCFEE 5311</strain>
    </source>
</reference>
<organism evidence="1 2">
    <name type="scientific">Friedmanniomyces endolithicus</name>
    <dbReference type="NCBI Taxonomy" id="329885"/>
    <lineage>
        <taxon>Eukaryota</taxon>
        <taxon>Fungi</taxon>
        <taxon>Dikarya</taxon>
        <taxon>Ascomycota</taxon>
        <taxon>Pezizomycotina</taxon>
        <taxon>Dothideomycetes</taxon>
        <taxon>Dothideomycetidae</taxon>
        <taxon>Mycosphaerellales</taxon>
        <taxon>Teratosphaeriaceae</taxon>
        <taxon>Friedmanniomyces</taxon>
    </lineage>
</organism>
<name>A0A4U0V202_9PEZI</name>
<sequence length="73" mass="7998">MPLLWTKNWGTKHVGGGVTVDKHGIRNTFLSVSGGGWWQGMEGSLEGCEEQARGMRRLIWDEMGVVGIVIGVE</sequence>
<dbReference type="AlphaFoldDB" id="A0A4U0V202"/>
<evidence type="ECO:0000313" key="2">
    <source>
        <dbReference type="Proteomes" id="UP000310066"/>
    </source>
</evidence>
<comment type="caution">
    <text evidence="1">The sequence shown here is derived from an EMBL/GenBank/DDBJ whole genome shotgun (WGS) entry which is preliminary data.</text>
</comment>
<accession>A0A4U0V202</accession>
<dbReference type="EMBL" id="NAJP01000027">
    <property type="protein sequence ID" value="TKA41645.1"/>
    <property type="molecule type" value="Genomic_DNA"/>
</dbReference>
<dbReference type="Proteomes" id="UP000310066">
    <property type="component" value="Unassembled WGS sequence"/>
</dbReference>